<dbReference type="GO" id="GO:0008758">
    <property type="term" value="F:UDP-2,3-diacylglucosamine hydrolase activity"/>
    <property type="evidence" value="ECO:0007669"/>
    <property type="project" value="TreeGrafter"/>
</dbReference>
<evidence type="ECO:0000256" key="5">
    <source>
        <dbReference type="ARBA" id="ARBA00023136"/>
    </source>
</evidence>
<feature type="domain" description="Calcineurin-like phosphoesterase" evidence="7">
    <location>
        <begin position="18"/>
        <end position="215"/>
    </location>
</feature>
<evidence type="ECO:0000256" key="6">
    <source>
        <dbReference type="ARBA" id="ARBA00023211"/>
    </source>
</evidence>
<evidence type="ECO:0000256" key="2">
    <source>
        <dbReference type="ARBA" id="ARBA00022519"/>
    </source>
</evidence>
<evidence type="ECO:0000259" key="7">
    <source>
        <dbReference type="Pfam" id="PF00149"/>
    </source>
</evidence>
<keyword evidence="3" id="KW-0479">Metal-binding</keyword>
<dbReference type="GO" id="GO:0016020">
    <property type="term" value="C:membrane"/>
    <property type="evidence" value="ECO:0007669"/>
    <property type="project" value="GOC"/>
</dbReference>
<dbReference type="SUPFAM" id="SSF56300">
    <property type="entry name" value="Metallo-dependent phosphatases"/>
    <property type="match status" value="1"/>
</dbReference>
<dbReference type="GO" id="GO:0046872">
    <property type="term" value="F:metal ion binding"/>
    <property type="evidence" value="ECO:0007669"/>
    <property type="project" value="UniProtKB-KW"/>
</dbReference>
<proteinExistence type="predicted"/>
<protein>
    <recommendedName>
        <fullName evidence="7">Calcineurin-like phosphoesterase domain-containing protein</fullName>
    </recommendedName>
</protein>
<evidence type="ECO:0000256" key="4">
    <source>
        <dbReference type="ARBA" id="ARBA00022801"/>
    </source>
</evidence>
<evidence type="ECO:0000313" key="8">
    <source>
        <dbReference type="EMBL" id="SUZ50471.1"/>
    </source>
</evidence>
<dbReference type="InterPro" id="IPR043461">
    <property type="entry name" value="LpxH-like"/>
</dbReference>
<dbReference type="AlphaFoldDB" id="A0A381N774"/>
<evidence type="ECO:0000256" key="3">
    <source>
        <dbReference type="ARBA" id="ARBA00022723"/>
    </source>
</evidence>
<keyword evidence="2" id="KW-0997">Cell inner membrane</keyword>
<accession>A0A381N774</accession>
<dbReference type="InterPro" id="IPR004843">
    <property type="entry name" value="Calcineurin-like_PHP"/>
</dbReference>
<dbReference type="Pfam" id="PF00149">
    <property type="entry name" value="Metallophos"/>
    <property type="match status" value="1"/>
</dbReference>
<dbReference type="InterPro" id="IPR029052">
    <property type="entry name" value="Metallo-depent_PP-like"/>
</dbReference>
<gene>
    <name evidence="8" type="ORF">METZ01_LOCUS3325</name>
</gene>
<keyword evidence="5" id="KW-0472">Membrane</keyword>
<dbReference type="Gene3D" id="3.60.21.10">
    <property type="match status" value="1"/>
</dbReference>
<evidence type="ECO:0000256" key="1">
    <source>
        <dbReference type="ARBA" id="ARBA00022475"/>
    </source>
</evidence>
<keyword evidence="1" id="KW-1003">Cell membrane</keyword>
<dbReference type="EMBL" id="UINC01000172">
    <property type="protein sequence ID" value="SUZ50471.1"/>
    <property type="molecule type" value="Genomic_DNA"/>
</dbReference>
<dbReference type="GO" id="GO:0009245">
    <property type="term" value="P:lipid A biosynthetic process"/>
    <property type="evidence" value="ECO:0007669"/>
    <property type="project" value="TreeGrafter"/>
</dbReference>
<dbReference type="PANTHER" id="PTHR34990:SF1">
    <property type="entry name" value="UDP-2,3-DIACYLGLUCOSAMINE HYDROLASE"/>
    <property type="match status" value="1"/>
</dbReference>
<sequence length="264" mass="30658">MNSKGMAAINVPEPEGNLYIVADSHLDESITPAKEFVEMLSQLENPHTVVFLGDLFKIWLAPQKFWTALHHETMKGFERLRDRGSNVVFIAGNREMLLPRKLTDRWKNIIPFTHLSHSDWFLNWGEKRYAFIHGDTINYNDSQYLRWKALTHNCIFEAFFRAIPGALARWIAVRIETMLVNTNQEYKVHYPAAEIQEFAESVLPEVDQYFVGHFHLDQEIKVEGSSGVLRIVPDWLSQRKVFQLNPAGELEVLRFENGSLNPEF</sequence>
<organism evidence="8">
    <name type="scientific">marine metagenome</name>
    <dbReference type="NCBI Taxonomy" id="408172"/>
    <lineage>
        <taxon>unclassified sequences</taxon>
        <taxon>metagenomes</taxon>
        <taxon>ecological metagenomes</taxon>
    </lineage>
</organism>
<dbReference type="PANTHER" id="PTHR34990">
    <property type="entry name" value="UDP-2,3-DIACYLGLUCOSAMINE HYDROLASE-RELATED"/>
    <property type="match status" value="1"/>
</dbReference>
<reference evidence="8" key="1">
    <citation type="submission" date="2018-05" db="EMBL/GenBank/DDBJ databases">
        <authorList>
            <person name="Lanie J.A."/>
            <person name="Ng W.-L."/>
            <person name="Kazmierczak K.M."/>
            <person name="Andrzejewski T.M."/>
            <person name="Davidsen T.M."/>
            <person name="Wayne K.J."/>
            <person name="Tettelin H."/>
            <person name="Glass J.I."/>
            <person name="Rusch D."/>
            <person name="Podicherti R."/>
            <person name="Tsui H.-C.T."/>
            <person name="Winkler M.E."/>
        </authorList>
    </citation>
    <scope>NUCLEOTIDE SEQUENCE</scope>
</reference>
<name>A0A381N774_9ZZZZ</name>
<keyword evidence="6" id="KW-0464">Manganese</keyword>
<keyword evidence="4" id="KW-0378">Hydrolase</keyword>